<dbReference type="NCBIfam" id="TIGR04183">
    <property type="entry name" value="Por_Secre_tail"/>
    <property type="match status" value="1"/>
</dbReference>
<dbReference type="PANTHER" id="PTHR42754">
    <property type="entry name" value="ENDOGLUCANASE"/>
    <property type="match status" value="1"/>
</dbReference>
<dbReference type="InterPro" id="IPR026444">
    <property type="entry name" value="Secre_tail"/>
</dbReference>
<dbReference type="Pfam" id="PF18962">
    <property type="entry name" value="Por_Secre_tail"/>
    <property type="match status" value="1"/>
</dbReference>
<protein>
    <submittedName>
        <fullName evidence="2">T9SS type A sorting domain-containing protein</fullName>
    </submittedName>
</protein>
<sequence>MLLINILIAFIAITIIPSQMQAQEWTRQLDGANIPALQWTTSVFDGRDVQQTSDSGYVMTGIQSFATGAPRDYPTLVKVDKDGTTLWTKSYYSDSANVAGFKSLSLVAQPNDDLLLAALNGNTIHLIQTNPLGDTLWTKTYPSYCTQVGGPCIVDQLKLRATKDGNYILIIACHTVLGAPIDWYHTQLIKIDPAGSILWDKTYQDVWAEDGQATFDGGYVLAGHNDNVPMLYKLDVNGDSTWLKTHLGMPISSLHSVVQTPDSAYVASMELNGFIGSTPMIAKIDALGDTMLWTTPNLGSTLGGVIGAGNHVTYDPNGYYVVTGYIHKSHPFLGIMLNNAFIGKVDLAGNVLSEQIFDEFQDNKGMVVRPTNDNGYIMVGDYMNSQGYLVKVDSGLTVLNVTQLGNKAVDLTVFPNPFRDQTTLMVKGANYQRLEVQVFDGLGRQVHQAFSSDGEKVIVPRKHLQAGVYFFTLIGEGAVVASGKLLVE</sequence>
<evidence type="ECO:0000313" key="2">
    <source>
        <dbReference type="EMBL" id="BDS14028.1"/>
    </source>
</evidence>
<keyword evidence="3" id="KW-1185">Reference proteome</keyword>
<proteinExistence type="predicted"/>
<dbReference type="KEGG" id="aup:AsAng_0047910"/>
<dbReference type="EMBL" id="AP026867">
    <property type="protein sequence ID" value="BDS14028.1"/>
    <property type="molecule type" value="Genomic_DNA"/>
</dbReference>
<dbReference type="PANTHER" id="PTHR42754:SF1">
    <property type="entry name" value="LIPOPROTEIN"/>
    <property type="match status" value="1"/>
</dbReference>
<organism evidence="2 3">
    <name type="scientific">Aureispira anguillae</name>
    <dbReference type="NCBI Taxonomy" id="2864201"/>
    <lineage>
        <taxon>Bacteria</taxon>
        <taxon>Pseudomonadati</taxon>
        <taxon>Bacteroidota</taxon>
        <taxon>Saprospiria</taxon>
        <taxon>Saprospirales</taxon>
        <taxon>Saprospiraceae</taxon>
        <taxon>Aureispira</taxon>
    </lineage>
</organism>
<evidence type="ECO:0000313" key="3">
    <source>
        <dbReference type="Proteomes" id="UP001060919"/>
    </source>
</evidence>
<dbReference type="Proteomes" id="UP001060919">
    <property type="component" value="Chromosome"/>
</dbReference>
<evidence type="ECO:0000259" key="1">
    <source>
        <dbReference type="Pfam" id="PF18962"/>
    </source>
</evidence>
<dbReference type="RefSeq" id="WP_264789267.1">
    <property type="nucleotide sequence ID" value="NZ_AP026867.1"/>
</dbReference>
<gene>
    <name evidence="2" type="ORF">AsAng_0047910</name>
</gene>
<dbReference type="SUPFAM" id="SSF69304">
    <property type="entry name" value="Tricorn protease N-terminal domain"/>
    <property type="match status" value="1"/>
</dbReference>
<name>A0A915YJL1_9BACT</name>
<feature type="domain" description="Secretion system C-terminal sorting" evidence="1">
    <location>
        <begin position="413"/>
        <end position="480"/>
    </location>
</feature>
<accession>A0A915YJL1</accession>
<reference evidence="2" key="1">
    <citation type="submission" date="2022-09" db="EMBL/GenBank/DDBJ databases">
        <title>Aureispira anguillicida sp. nov., isolated from Leptocephalus of Japanese eel Anguilla japonica.</title>
        <authorList>
            <person name="Yuasa K."/>
            <person name="Mekata T."/>
            <person name="Ikunari K."/>
        </authorList>
    </citation>
    <scope>NUCLEOTIDE SEQUENCE</scope>
    <source>
        <strain evidence="2">EL160426</strain>
    </source>
</reference>
<dbReference type="AlphaFoldDB" id="A0A915YJL1"/>